<accession>A0ABV0RJT9</accession>
<proteinExistence type="predicted"/>
<evidence type="ECO:0000313" key="1">
    <source>
        <dbReference type="EMBL" id="MEQ2208428.1"/>
    </source>
</evidence>
<protein>
    <submittedName>
        <fullName evidence="1">Uncharacterized protein</fullName>
    </submittedName>
</protein>
<dbReference type="EMBL" id="JAHRIN010050502">
    <property type="protein sequence ID" value="MEQ2208428.1"/>
    <property type="molecule type" value="Genomic_DNA"/>
</dbReference>
<evidence type="ECO:0000313" key="2">
    <source>
        <dbReference type="Proteomes" id="UP001434883"/>
    </source>
</evidence>
<dbReference type="Proteomes" id="UP001434883">
    <property type="component" value="Unassembled WGS sequence"/>
</dbReference>
<reference evidence="1 2" key="1">
    <citation type="submission" date="2021-06" db="EMBL/GenBank/DDBJ databases">
        <authorList>
            <person name="Palmer J.M."/>
        </authorList>
    </citation>
    <scope>NUCLEOTIDE SEQUENCE [LARGE SCALE GENOMIC DNA]</scope>
    <source>
        <strain evidence="1 2">XC_2019</strain>
        <tissue evidence="1">Muscle</tissue>
    </source>
</reference>
<organism evidence="1 2">
    <name type="scientific">Xenoophorus captivus</name>
    <dbReference type="NCBI Taxonomy" id="1517983"/>
    <lineage>
        <taxon>Eukaryota</taxon>
        <taxon>Metazoa</taxon>
        <taxon>Chordata</taxon>
        <taxon>Craniata</taxon>
        <taxon>Vertebrata</taxon>
        <taxon>Euteleostomi</taxon>
        <taxon>Actinopterygii</taxon>
        <taxon>Neopterygii</taxon>
        <taxon>Teleostei</taxon>
        <taxon>Neoteleostei</taxon>
        <taxon>Acanthomorphata</taxon>
        <taxon>Ovalentaria</taxon>
        <taxon>Atherinomorphae</taxon>
        <taxon>Cyprinodontiformes</taxon>
        <taxon>Goodeidae</taxon>
        <taxon>Xenoophorus</taxon>
    </lineage>
</organism>
<comment type="caution">
    <text evidence="1">The sequence shown here is derived from an EMBL/GenBank/DDBJ whole genome shotgun (WGS) entry which is preliminary data.</text>
</comment>
<name>A0ABV0RJT9_9TELE</name>
<keyword evidence="2" id="KW-1185">Reference proteome</keyword>
<gene>
    <name evidence="1" type="ORF">XENOCAPTIV_029926</name>
</gene>
<sequence>MTALPHIRGEMIQQIQLVSAVAYQSPVTDWLQARWCGRFEAPLINEHSNYYKWKQGEEDESKGQDFLGRNSTRPKVNKTFSKDLHPGETSTLSQASLLQSCATGRCHRVGDAFKPNLKIKSCQLVAQTAGFRVNQLSPDFSDDLKMPSRFGSLVKEACVLLDKFTSDNRCVDVFIEEASTSTDLQVLHKELRPFDAGDDACFN</sequence>